<dbReference type="Ensembl" id="ENSCAFT00020004643.1">
    <property type="protein sequence ID" value="ENSCAFP00020004009.1"/>
    <property type="gene ID" value="ENSCAFG00020003333.1"/>
</dbReference>
<dbReference type="Pfam" id="PF12777">
    <property type="entry name" value="MT"/>
    <property type="match status" value="1"/>
</dbReference>
<feature type="domain" description="Dynein heavy chain ATP-binding dynein motor region" evidence="2">
    <location>
        <begin position="406"/>
        <end position="521"/>
    </location>
</feature>
<dbReference type="Pfam" id="PF12781">
    <property type="entry name" value="AAA_9"/>
    <property type="match status" value="1"/>
</dbReference>
<dbReference type="GO" id="GO:0007018">
    <property type="term" value="P:microtubule-based movement"/>
    <property type="evidence" value="ECO:0007669"/>
    <property type="project" value="InterPro"/>
</dbReference>
<evidence type="ECO:0000313" key="3">
    <source>
        <dbReference type="Ensembl" id="ENSCAFP00020004009.1"/>
    </source>
</evidence>
<sequence>IKDLNTKYFQKTGRHYYITPSSYLQFMDTFAHILRSREKGMQTKRNRFYMGLSKILEATTLVTDMQEELLVLGPQIEQNTKEKEALMEKLQKDSQVVEKVQVLVKQDEEIMAEEVRIVEDYAQETAHEIKSVLPALNKAIVALSALDKADVAELRVYTRPPFLVLIVMNAVCILLQKKPNWTSAKLLLSETGFLKRLINLDKDSIPEKVFMKLKKILILPDFNPNKIALVSVACCSMCQWVIALNNYHEVQKVVGPKQMRVAEAQNVLKIARQRLAEKQRGLQLIEEHLLFLQAAYKDIVAEKQLLANRRKLATKRLQCASVLLTALKDEKTRWQETINQIDKKLEGILGDILISAACIVYSGVLTAEFRQLIVNKWESLCTKNNISLSPNFSLIEVMAQKHEVGRWHSQGLPLGQYSTENAILIKNGLQWPLLIDPHKQAHNWIRQMEGPRLQELSIKDSSYIEKIENAMKIGGSVLLQNLPETLAPSLKAILKKDIHQKRGQYFIRVDDSEIEYNPRFR</sequence>
<dbReference type="InterPro" id="IPR026983">
    <property type="entry name" value="DHC"/>
</dbReference>
<evidence type="ECO:0000259" key="1">
    <source>
        <dbReference type="Pfam" id="PF12777"/>
    </source>
</evidence>
<dbReference type="InterPro" id="IPR027417">
    <property type="entry name" value="P-loop_NTPase"/>
</dbReference>
<name>A0A8C0JPS8_CANLU</name>
<dbReference type="GeneTree" id="ENSGT00940000160505"/>
<dbReference type="Gene3D" id="1.20.920.20">
    <property type="match status" value="1"/>
</dbReference>
<dbReference type="GO" id="GO:0045505">
    <property type="term" value="F:dynein intermediate chain binding"/>
    <property type="evidence" value="ECO:0007669"/>
    <property type="project" value="InterPro"/>
</dbReference>
<dbReference type="GO" id="GO:0030286">
    <property type="term" value="C:dynein complex"/>
    <property type="evidence" value="ECO:0007669"/>
    <property type="project" value="InterPro"/>
</dbReference>
<reference evidence="3" key="1">
    <citation type="submission" date="2025-08" db="UniProtKB">
        <authorList>
            <consortium name="Ensembl"/>
        </authorList>
    </citation>
    <scope>IDENTIFICATION</scope>
</reference>
<protein>
    <submittedName>
        <fullName evidence="3">Uncharacterized protein</fullName>
    </submittedName>
</protein>
<organism evidence="3 4">
    <name type="scientific">Canis lupus dingo</name>
    <name type="common">dingo</name>
    <dbReference type="NCBI Taxonomy" id="286419"/>
    <lineage>
        <taxon>Eukaryota</taxon>
        <taxon>Metazoa</taxon>
        <taxon>Chordata</taxon>
        <taxon>Craniata</taxon>
        <taxon>Vertebrata</taxon>
        <taxon>Euteleostomi</taxon>
        <taxon>Mammalia</taxon>
        <taxon>Eutheria</taxon>
        <taxon>Laurasiatheria</taxon>
        <taxon>Carnivora</taxon>
        <taxon>Caniformia</taxon>
        <taxon>Canidae</taxon>
        <taxon>Canis</taxon>
    </lineage>
</organism>
<dbReference type="PANTHER" id="PTHR22878:SF64">
    <property type="entry name" value="DYNEIN AXONEMAL HEAVY CHAIN 14"/>
    <property type="match status" value="1"/>
</dbReference>
<evidence type="ECO:0000313" key="4">
    <source>
        <dbReference type="Proteomes" id="UP000694391"/>
    </source>
</evidence>
<dbReference type="AlphaFoldDB" id="A0A8C0JPS8"/>
<reference evidence="3" key="2">
    <citation type="submission" date="2025-09" db="UniProtKB">
        <authorList>
            <consortium name="Ensembl"/>
        </authorList>
    </citation>
    <scope>IDENTIFICATION</scope>
</reference>
<dbReference type="Proteomes" id="UP000694391">
    <property type="component" value="Unplaced"/>
</dbReference>
<dbReference type="FunFam" id="1.20.920.20:FF:000006">
    <property type="entry name" value="Dynein, axonemal, heavy chain 6"/>
    <property type="match status" value="1"/>
</dbReference>
<dbReference type="Gene3D" id="3.40.50.300">
    <property type="entry name" value="P-loop containing nucleotide triphosphate hydrolases"/>
    <property type="match status" value="1"/>
</dbReference>
<dbReference type="GO" id="GO:0051959">
    <property type="term" value="F:dynein light intermediate chain binding"/>
    <property type="evidence" value="ECO:0007669"/>
    <property type="project" value="InterPro"/>
</dbReference>
<evidence type="ECO:0000259" key="2">
    <source>
        <dbReference type="Pfam" id="PF12781"/>
    </source>
</evidence>
<keyword evidence="4" id="KW-1185">Reference proteome</keyword>
<accession>A0A8C0JPS8</accession>
<dbReference type="PANTHER" id="PTHR22878">
    <property type="entry name" value="DYNEIN HEAVY CHAIN 6, AXONEMAL-LIKE-RELATED"/>
    <property type="match status" value="1"/>
</dbReference>
<proteinExistence type="predicted"/>
<dbReference type="InterPro" id="IPR024743">
    <property type="entry name" value="Dynein_HC_stalk"/>
</dbReference>
<feature type="domain" description="Dynein heavy chain coiled coil stalk" evidence="1">
    <location>
        <begin position="47"/>
        <end position="376"/>
    </location>
</feature>
<dbReference type="InterPro" id="IPR035706">
    <property type="entry name" value="AAA_9"/>
</dbReference>